<comment type="caution">
    <text evidence="4">Lacks conserved residue(s) required for the propagation of feature annotation.</text>
</comment>
<dbReference type="InterPro" id="IPR002641">
    <property type="entry name" value="PNPLA_dom"/>
</dbReference>
<organism evidence="6 7">
    <name type="scientific">Sedimentibacter acidaminivorans</name>
    <dbReference type="NCBI Taxonomy" id="913099"/>
    <lineage>
        <taxon>Bacteria</taxon>
        <taxon>Bacillati</taxon>
        <taxon>Bacillota</taxon>
        <taxon>Tissierellia</taxon>
        <taxon>Sedimentibacter</taxon>
    </lineage>
</organism>
<sequence>MTSTKRIGIALEGGGAKGAYQLGALKAIKELDIKYDCVVGTSIGALNAAAYVLEEYEKYSNLWKDMNFSFDISNEKSSMVKILDFEEIKNDINEFEKQYLVSKGIETDEIIQLYKKHIDEGEIRKSKINFGLSTYCLTDKKLLNLFIDEIPKGMLHEYIFASCCLPVFSPREINGKYYLDGSIYNRLPINMLVDKGYKKIITVRLRRESYDFSLYNEVNIIDIAPDKFLSNTLKANSERIKWMIDKGYEDAYRILNENLSCLI</sequence>
<dbReference type="Gene3D" id="3.40.1090.10">
    <property type="entry name" value="Cytosolic phospholipase A2 catalytic domain"/>
    <property type="match status" value="2"/>
</dbReference>
<feature type="active site" description="Nucleophile" evidence="4">
    <location>
        <position position="42"/>
    </location>
</feature>
<name>A0ABS4GAX1_9FIRM</name>
<evidence type="ECO:0000256" key="3">
    <source>
        <dbReference type="ARBA" id="ARBA00023098"/>
    </source>
</evidence>
<evidence type="ECO:0000256" key="1">
    <source>
        <dbReference type="ARBA" id="ARBA00022801"/>
    </source>
</evidence>
<evidence type="ECO:0000256" key="4">
    <source>
        <dbReference type="PROSITE-ProRule" id="PRU01161"/>
    </source>
</evidence>
<dbReference type="PROSITE" id="PS51635">
    <property type="entry name" value="PNPLA"/>
    <property type="match status" value="1"/>
</dbReference>
<dbReference type="RefSeq" id="WP_209510591.1">
    <property type="nucleotide sequence ID" value="NZ_JAGGKS010000002.1"/>
</dbReference>
<dbReference type="CDD" id="cd07209">
    <property type="entry name" value="Pat_hypo_Ecoli_Z1214_like"/>
    <property type="match status" value="1"/>
</dbReference>
<dbReference type="InterPro" id="IPR050301">
    <property type="entry name" value="NTE"/>
</dbReference>
<accession>A0ABS4GAX1</accession>
<comment type="caution">
    <text evidence="6">The sequence shown here is derived from an EMBL/GenBank/DDBJ whole genome shotgun (WGS) entry which is preliminary data.</text>
</comment>
<protein>
    <submittedName>
        <fullName evidence="6">NTE family protein</fullName>
    </submittedName>
</protein>
<reference evidence="6 7" key="1">
    <citation type="submission" date="2021-03" db="EMBL/GenBank/DDBJ databases">
        <title>Genomic Encyclopedia of Type Strains, Phase IV (KMG-IV): sequencing the most valuable type-strain genomes for metagenomic binning, comparative biology and taxonomic classification.</title>
        <authorList>
            <person name="Goeker M."/>
        </authorList>
    </citation>
    <scope>NUCLEOTIDE SEQUENCE [LARGE SCALE GENOMIC DNA]</scope>
    <source>
        <strain evidence="6 7">DSM 24004</strain>
    </source>
</reference>
<evidence type="ECO:0000259" key="5">
    <source>
        <dbReference type="PROSITE" id="PS51635"/>
    </source>
</evidence>
<dbReference type="EMBL" id="JAGGKS010000002">
    <property type="protein sequence ID" value="MBP1924827.1"/>
    <property type="molecule type" value="Genomic_DNA"/>
</dbReference>
<dbReference type="PANTHER" id="PTHR14226">
    <property type="entry name" value="NEUROPATHY TARGET ESTERASE/SWISS CHEESE D.MELANOGASTER"/>
    <property type="match status" value="1"/>
</dbReference>
<dbReference type="SUPFAM" id="SSF52151">
    <property type="entry name" value="FabD/lysophospholipase-like"/>
    <property type="match status" value="1"/>
</dbReference>
<evidence type="ECO:0000313" key="6">
    <source>
        <dbReference type="EMBL" id="MBP1924827.1"/>
    </source>
</evidence>
<dbReference type="Proteomes" id="UP001519342">
    <property type="component" value="Unassembled WGS sequence"/>
</dbReference>
<dbReference type="PANTHER" id="PTHR14226:SF29">
    <property type="entry name" value="NEUROPATHY TARGET ESTERASE SWS"/>
    <property type="match status" value="1"/>
</dbReference>
<evidence type="ECO:0000313" key="7">
    <source>
        <dbReference type="Proteomes" id="UP001519342"/>
    </source>
</evidence>
<keyword evidence="1 4" id="KW-0378">Hydrolase</keyword>
<keyword evidence="2 4" id="KW-0442">Lipid degradation</keyword>
<feature type="active site" description="Proton acceptor" evidence="4">
    <location>
        <position position="180"/>
    </location>
</feature>
<proteinExistence type="predicted"/>
<gene>
    <name evidence="6" type="ORF">J2Z76_000684</name>
</gene>
<dbReference type="Pfam" id="PF01734">
    <property type="entry name" value="Patatin"/>
    <property type="match status" value="1"/>
</dbReference>
<evidence type="ECO:0000256" key="2">
    <source>
        <dbReference type="ARBA" id="ARBA00022963"/>
    </source>
</evidence>
<feature type="domain" description="PNPLA" evidence="5">
    <location>
        <begin position="9"/>
        <end position="193"/>
    </location>
</feature>
<feature type="short sequence motif" description="GXGXXG" evidence="4">
    <location>
        <begin position="13"/>
        <end position="18"/>
    </location>
</feature>
<dbReference type="InterPro" id="IPR016035">
    <property type="entry name" value="Acyl_Trfase/lysoPLipase"/>
</dbReference>
<keyword evidence="3 4" id="KW-0443">Lipid metabolism</keyword>
<feature type="short sequence motif" description="GXSXG" evidence="4">
    <location>
        <begin position="40"/>
        <end position="44"/>
    </location>
</feature>
<keyword evidence="7" id="KW-1185">Reference proteome</keyword>